<dbReference type="Gene3D" id="1.10.10.10">
    <property type="entry name" value="Winged helix-like DNA-binding domain superfamily/Winged helix DNA-binding domain"/>
    <property type="match status" value="1"/>
</dbReference>
<dbReference type="InterPro" id="IPR000944">
    <property type="entry name" value="Tscrpt_reg_Rrf2"/>
</dbReference>
<dbReference type="NCBIfam" id="TIGR00738">
    <property type="entry name" value="rrf2_super"/>
    <property type="match status" value="1"/>
</dbReference>
<dbReference type="Pfam" id="PF02082">
    <property type="entry name" value="Rrf2"/>
    <property type="match status" value="1"/>
</dbReference>
<name>A0ABY9R0A7_9BACT</name>
<gene>
    <name evidence="3" type="ORF">KPS_002966</name>
</gene>
<dbReference type="EMBL" id="CP133659">
    <property type="protein sequence ID" value="WMW64894.1"/>
    <property type="molecule type" value="Genomic_DNA"/>
</dbReference>
<keyword evidence="4" id="KW-1185">Reference proteome</keyword>
<dbReference type="PANTHER" id="PTHR33221:SF5">
    <property type="entry name" value="HTH-TYPE TRANSCRIPTIONAL REGULATOR ISCR"/>
    <property type="match status" value="1"/>
</dbReference>
<organism evidence="3 4">
    <name type="scientific">Nitratidesulfovibrio liaohensis</name>
    <dbReference type="NCBI Taxonomy" id="2604158"/>
    <lineage>
        <taxon>Bacteria</taxon>
        <taxon>Pseudomonadati</taxon>
        <taxon>Thermodesulfobacteriota</taxon>
        <taxon>Desulfovibrionia</taxon>
        <taxon>Desulfovibrionales</taxon>
        <taxon>Desulfovibrionaceae</taxon>
        <taxon>Nitratidesulfovibrio</taxon>
    </lineage>
</organism>
<evidence type="ECO:0000313" key="4">
    <source>
        <dbReference type="Proteomes" id="UP001180616"/>
    </source>
</evidence>
<evidence type="ECO:0000256" key="2">
    <source>
        <dbReference type="SAM" id="MobiDB-lite"/>
    </source>
</evidence>
<accession>A0ABY9R0A7</accession>
<protein>
    <submittedName>
        <fullName evidence="3">Rrf2 family transcriptional regulator</fullName>
    </submittedName>
</protein>
<sequence length="247" mass="26261">MRLLTNSRYGTRMMLDIAQHSRLGPVLMRDVARRLDVSQKYLEKISRSLKEAGLLMSQRGPNGGHRLGRSPDDISVGDVVRVLEGGAEMVGCGRDEENCTHAPGCLTRMVWKECSRAMFARLDAITFGELLRYVDQGVKFGDWCPGTVDEHRQEAERELRALDGLAEPAGVAGPGALGGPGTAGCPATVAPQRVSEPCEPEGPVGLDGPAGPIGPVGPAGQVGRGDPDGQEDAERSGSPRTRPVRVS</sequence>
<dbReference type="InterPro" id="IPR036388">
    <property type="entry name" value="WH-like_DNA-bd_sf"/>
</dbReference>
<feature type="region of interest" description="Disordered" evidence="2">
    <location>
        <begin position="191"/>
        <end position="247"/>
    </location>
</feature>
<keyword evidence="1" id="KW-0238">DNA-binding</keyword>
<evidence type="ECO:0000256" key="1">
    <source>
        <dbReference type="ARBA" id="ARBA00023125"/>
    </source>
</evidence>
<dbReference type="PROSITE" id="PS51197">
    <property type="entry name" value="HTH_RRF2_2"/>
    <property type="match status" value="1"/>
</dbReference>
<dbReference type="Proteomes" id="UP001180616">
    <property type="component" value="Chromosome"/>
</dbReference>
<dbReference type="PANTHER" id="PTHR33221">
    <property type="entry name" value="WINGED HELIX-TURN-HELIX TRANSCRIPTIONAL REGULATOR, RRF2 FAMILY"/>
    <property type="match status" value="1"/>
</dbReference>
<evidence type="ECO:0000313" key="3">
    <source>
        <dbReference type="EMBL" id="WMW64894.1"/>
    </source>
</evidence>
<proteinExistence type="predicted"/>
<dbReference type="RefSeq" id="WP_309540950.1">
    <property type="nucleotide sequence ID" value="NZ_CP133659.1"/>
</dbReference>
<reference evidence="3" key="1">
    <citation type="submission" date="2023-09" db="EMBL/GenBank/DDBJ databases">
        <authorList>
            <consortium name="CW5 consortium"/>
            <person name="Lu C.-W."/>
        </authorList>
    </citation>
    <scope>NUCLEOTIDE SEQUENCE</scope>
    <source>
        <strain evidence="3">KPS</strain>
    </source>
</reference>
<dbReference type="SUPFAM" id="SSF46785">
    <property type="entry name" value="Winged helix' DNA-binding domain"/>
    <property type="match status" value="1"/>
</dbReference>
<dbReference type="InterPro" id="IPR036390">
    <property type="entry name" value="WH_DNA-bd_sf"/>
</dbReference>